<dbReference type="STRING" id="220714.SAMN05660469_0010"/>
<organism evidence="2 3">
    <name type="scientific">Fructobacillus pseudoficulneus</name>
    <dbReference type="NCBI Taxonomy" id="220714"/>
    <lineage>
        <taxon>Bacteria</taxon>
        <taxon>Bacillati</taxon>
        <taxon>Bacillota</taxon>
        <taxon>Bacilli</taxon>
        <taxon>Lactobacillales</taxon>
        <taxon>Lactobacillaceae</taxon>
        <taxon>Fructobacillus</taxon>
    </lineage>
</organism>
<evidence type="ECO:0000313" key="2">
    <source>
        <dbReference type="EMBL" id="GAP03435.1"/>
    </source>
</evidence>
<sequence length="68" mass="7624">MSNNFLKSKIETGFDAERELLKHEDSESNNLPLLAYVRPILFAVLLSVTLIALGINIFGAISYFIKHS</sequence>
<reference evidence="2 3" key="1">
    <citation type="journal article" date="2015" name="BMC Genomics">
        <title>Comparative genomics of Fructobacillus spp. and Leuconostoc spp. reveals niche-specific evolution of Fructobacillus spp.</title>
        <authorList>
            <person name="Endo A."/>
            <person name="Tanizawa Y."/>
            <person name="Tanaka N."/>
            <person name="Maeno S."/>
            <person name="Kumar H."/>
            <person name="Shiwa Y."/>
            <person name="Okada S."/>
            <person name="Yoshikawa H."/>
            <person name="Dicks L."/>
            <person name="Nakagawa J."/>
            <person name="Arita M."/>
        </authorList>
    </citation>
    <scope>NUCLEOTIDE SEQUENCE [LARGE SCALE GENOMIC DNA]</scope>
    <source>
        <strain evidence="2 3">DSM 15468</strain>
    </source>
</reference>
<dbReference type="OrthoDB" id="9935312at2"/>
<keyword evidence="3" id="KW-1185">Reference proteome</keyword>
<keyword evidence="1" id="KW-1133">Transmembrane helix</keyword>
<keyword evidence="1" id="KW-0472">Membrane</keyword>
<dbReference type="RefSeq" id="WP_059379213.1">
    <property type="nucleotide sequence ID" value="NZ_DF968070.1"/>
</dbReference>
<gene>
    <name evidence="2" type="ORF">FPFC_080100</name>
</gene>
<evidence type="ECO:0000313" key="3">
    <source>
        <dbReference type="Proteomes" id="UP000061227"/>
    </source>
</evidence>
<evidence type="ECO:0000256" key="1">
    <source>
        <dbReference type="SAM" id="Phobius"/>
    </source>
</evidence>
<keyword evidence="1" id="KW-0812">Transmembrane</keyword>
<dbReference type="Proteomes" id="UP000061227">
    <property type="component" value="Unassembled WGS sequence"/>
</dbReference>
<protein>
    <submittedName>
        <fullName evidence="2">Uncharacterized protein</fullName>
    </submittedName>
</protein>
<accession>A0A3F3GVW4</accession>
<dbReference type="EMBL" id="DF968070">
    <property type="protein sequence ID" value="GAP03435.1"/>
    <property type="molecule type" value="Genomic_DNA"/>
</dbReference>
<proteinExistence type="predicted"/>
<dbReference type="AlphaFoldDB" id="A0A3F3GVW4"/>
<name>A0A3F3GVW4_9LACO</name>
<feature type="transmembrane region" description="Helical" evidence="1">
    <location>
        <begin position="40"/>
        <end position="65"/>
    </location>
</feature>